<accession>A0A6S6T6M1</accession>
<dbReference type="AlphaFoldDB" id="A0A6S6T6M1"/>
<evidence type="ECO:0000313" key="1">
    <source>
        <dbReference type="EMBL" id="CAA6813896.1"/>
    </source>
</evidence>
<dbReference type="EMBL" id="CACVAZ010000088">
    <property type="protein sequence ID" value="CAA6813896.1"/>
    <property type="molecule type" value="Genomic_DNA"/>
</dbReference>
<name>A0A6S6T6M1_9BACT</name>
<gene>
    <name evidence="1" type="ORF">HELGO_WM41208</name>
</gene>
<sequence>MISQQEKLQKIFKKEQELERKK</sequence>
<feature type="non-terminal residue" evidence="1">
    <location>
        <position position="22"/>
    </location>
</feature>
<proteinExistence type="predicted"/>
<organism evidence="1">
    <name type="scientific">uncultured Sulfurovum sp</name>
    <dbReference type="NCBI Taxonomy" id="269237"/>
    <lineage>
        <taxon>Bacteria</taxon>
        <taxon>Pseudomonadati</taxon>
        <taxon>Campylobacterota</taxon>
        <taxon>Epsilonproteobacteria</taxon>
        <taxon>Campylobacterales</taxon>
        <taxon>Sulfurovaceae</taxon>
        <taxon>Sulfurovum</taxon>
        <taxon>environmental samples</taxon>
    </lineage>
</organism>
<protein>
    <submittedName>
        <fullName evidence="1">Uncharacterized protein</fullName>
    </submittedName>
</protein>
<reference evidence="1" key="1">
    <citation type="submission" date="2020-01" db="EMBL/GenBank/DDBJ databases">
        <authorList>
            <person name="Meier V. D."/>
            <person name="Meier V D."/>
        </authorList>
    </citation>
    <scope>NUCLEOTIDE SEQUENCE</scope>
    <source>
        <strain evidence="1">HLG_WM_MAG_02</strain>
    </source>
</reference>